<reference evidence="3" key="2">
    <citation type="submission" date="2024-04" db="EMBL/GenBank/DDBJ databases">
        <authorList>
            <person name="Chen Y."/>
            <person name="Shah S."/>
            <person name="Dougan E. K."/>
            <person name="Thang M."/>
            <person name="Chan C."/>
        </authorList>
    </citation>
    <scope>NUCLEOTIDE SEQUENCE [LARGE SCALE GENOMIC DNA]</scope>
</reference>
<sequence>MWLMTPESRYQMMSAPQEASSNDGGIVGTTAAARFALGRVASALRGERSESVAESQVEKERTCTVPGPSVHACYVDAMELKLFGYVWKGTLMRILWFPSICCKGRFAFAPGGEGRVCGEIIGGEGEFCCVFTLKSETAWPRAFGSPEHSELSDVSRHRKQTAEEDHTAQGVSVDAVYVGTTVWPGTAASDEDFKAVTVKERRFQKVLAEARTSGDLQQRVLVKRGFSWVFQRIHAAALQERRAAVPQRRQPRAYGKLWTRRFFLAAAARLRMLRNELVAWLEVLLEGRGRMDGVAALWPEVHELADKPICNVPRRIAHRALDRTSRGLLLSCAKSSYRTCQLRVIVQRMIAIDKKRMDELGEVTWPRRYLLASAIRSMIGRLGPSLAYRPYGHGVSRSAYVQKALALLRTAIQAIEQDELQGFLSSRITREAGKHLQFQAELKALGIPWQDTTQRAPQACASPFVLKGQKADSIVRFGLLVERCGDLAGERAACEAGDVCSGGEFIDGKEQKWDCAQGLLSARRTQQLVLLGSWKCYLATFAIPLMWGKEEDEVVGCSEAALARCMQQLVLFGVVPRSEAKGFFRRLLPLDARFTVCAYVPSPKGAAMSLPSGIQMEQMYSDATALPE</sequence>
<feature type="non-terminal residue" evidence="2">
    <location>
        <position position="1"/>
    </location>
</feature>
<accession>A0A9P1CMX6</accession>
<evidence type="ECO:0000313" key="3">
    <source>
        <dbReference type="EMBL" id="CAL1147974.1"/>
    </source>
</evidence>
<comment type="caution">
    <text evidence="2">The sequence shown here is derived from an EMBL/GenBank/DDBJ whole genome shotgun (WGS) entry which is preliminary data.</text>
</comment>
<keyword evidence="4" id="KW-1185">Reference proteome</keyword>
<gene>
    <name evidence="2" type="ORF">C1SCF055_LOCUS21236</name>
</gene>
<organism evidence="2">
    <name type="scientific">Cladocopium goreaui</name>
    <dbReference type="NCBI Taxonomy" id="2562237"/>
    <lineage>
        <taxon>Eukaryota</taxon>
        <taxon>Sar</taxon>
        <taxon>Alveolata</taxon>
        <taxon>Dinophyceae</taxon>
        <taxon>Suessiales</taxon>
        <taxon>Symbiodiniaceae</taxon>
        <taxon>Cladocopium</taxon>
    </lineage>
</organism>
<reference evidence="2" key="1">
    <citation type="submission" date="2022-10" db="EMBL/GenBank/DDBJ databases">
        <authorList>
            <person name="Chen Y."/>
            <person name="Dougan E. K."/>
            <person name="Chan C."/>
            <person name="Rhodes N."/>
            <person name="Thang M."/>
        </authorList>
    </citation>
    <scope>NUCLEOTIDE SEQUENCE</scope>
</reference>
<protein>
    <submittedName>
        <fullName evidence="2">Uncharacterized protein</fullName>
    </submittedName>
</protein>
<evidence type="ECO:0000313" key="2">
    <source>
        <dbReference type="EMBL" id="CAI3994599.1"/>
    </source>
</evidence>
<dbReference type="EMBL" id="CAMXCT010001973">
    <property type="protein sequence ID" value="CAI3994599.1"/>
    <property type="molecule type" value="Genomic_DNA"/>
</dbReference>
<feature type="compositionally biased region" description="Basic and acidic residues" evidence="1">
    <location>
        <begin position="147"/>
        <end position="167"/>
    </location>
</feature>
<dbReference type="Proteomes" id="UP001152797">
    <property type="component" value="Unassembled WGS sequence"/>
</dbReference>
<evidence type="ECO:0000313" key="4">
    <source>
        <dbReference type="Proteomes" id="UP001152797"/>
    </source>
</evidence>
<dbReference type="EMBL" id="CAMXCT030001973">
    <property type="protein sequence ID" value="CAL4781911.1"/>
    <property type="molecule type" value="Genomic_DNA"/>
</dbReference>
<evidence type="ECO:0000256" key="1">
    <source>
        <dbReference type="SAM" id="MobiDB-lite"/>
    </source>
</evidence>
<dbReference type="EMBL" id="CAMXCT020001973">
    <property type="protein sequence ID" value="CAL1147974.1"/>
    <property type="molecule type" value="Genomic_DNA"/>
</dbReference>
<proteinExistence type="predicted"/>
<dbReference type="AlphaFoldDB" id="A0A9P1CMX6"/>
<feature type="region of interest" description="Disordered" evidence="1">
    <location>
        <begin position="144"/>
        <end position="168"/>
    </location>
</feature>
<name>A0A9P1CMX6_9DINO</name>